<keyword evidence="3" id="KW-1185">Reference proteome</keyword>
<proteinExistence type="predicted"/>
<feature type="compositionally biased region" description="Polar residues" evidence="1">
    <location>
        <begin position="16"/>
        <end position="29"/>
    </location>
</feature>
<gene>
    <name evidence="2" type="ORF">PHYEVI_LOCUS5420</name>
</gene>
<feature type="compositionally biased region" description="Acidic residues" evidence="1">
    <location>
        <begin position="1"/>
        <end position="15"/>
    </location>
</feature>
<dbReference type="Proteomes" id="UP001153712">
    <property type="component" value="Chromosome 2"/>
</dbReference>
<evidence type="ECO:0000313" key="3">
    <source>
        <dbReference type="Proteomes" id="UP001153712"/>
    </source>
</evidence>
<feature type="compositionally biased region" description="Polar residues" evidence="1">
    <location>
        <begin position="267"/>
        <end position="278"/>
    </location>
</feature>
<feature type="region of interest" description="Disordered" evidence="1">
    <location>
        <begin position="262"/>
        <end position="291"/>
    </location>
</feature>
<reference evidence="2" key="1">
    <citation type="submission" date="2022-01" db="EMBL/GenBank/DDBJ databases">
        <authorList>
            <person name="King R."/>
        </authorList>
    </citation>
    <scope>NUCLEOTIDE SEQUENCE</scope>
</reference>
<organism evidence="2 3">
    <name type="scientific">Phyllotreta striolata</name>
    <name type="common">Striped flea beetle</name>
    <name type="synonym">Crioceris striolata</name>
    <dbReference type="NCBI Taxonomy" id="444603"/>
    <lineage>
        <taxon>Eukaryota</taxon>
        <taxon>Metazoa</taxon>
        <taxon>Ecdysozoa</taxon>
        <taxon>Arthropoda</taxon>
        <taxon>Hexapoda</taxon>
        <taxon>Insecta</taxon>
        <taxon>Pterygota</taxon>
        <taxon>Neoptera</taxon>
        <taxon>Endopterygota</taxon>
        <taxon>Coleoptera</taxon>
        <taxon>Polyphaga</taxon>
        <taxon>Cucujiformia</taxon>
        <taxon>Chrysomeloidea</taxon>
        <taxon>Chrysomelidae</taxon>
        <taxon>Galerucinae</taxon>
        <taxon>Alticini</taxon>
        <taxon>Phyllotreta</taxon>
    </lineage>
</organism>
<evidence type="ECO:0000313" key="2">
    <source>
        <dbReference type="EMBL" id="CAG9859043.1"/>
    </source>
</evidence>
<accession>A0A9N9TN58</accession>
<dbReference type="AlphaFoldDB" id="A0A9N9TN58"/>
<dbReference type="EMBL" id="OU900095">
    <property type="protein sequence ID" value="CAG9859043.1"/>
    <property type="molecule type" value="Genomic_DNA"/>
</dbReference>
<protein>
    <submittedName>
        <fullName evidence="2">Uncharacterized protein</fullName>
    </submittedName>
</protein>
<feature type="compositionally biased region" description="Basic and acidic residues" evidence="1">
    <location>
        <begin position="208"/>
        <end position="218"/>
    </location>
</feature>
<name>A0A9N9TN58_PHYSR</name>
<evidence type="ECO:0000256" key="1">
    <source>
        <dbReference type="SAM" id="MobiDB-lite"/>
    </source>
</evidence>
<sequence length="291" mass="32743">MTSEEFYDSLDENSDNEICNNSKKQFSSTHKIDDGRNKVEPVPFYKGHLTLSRLDLNQAQSQRNELMKKLSKTKSKLKLTVASLPRPKKSYLDMFYDKTGVNKYDDDGCIECDSSRPTCSSSSPKSFRTCDGDLECDNVYDLDLKSNSEVSSDFMKSKSPKCVPNLNLRSDSPKNGGKFSSKSEKRLDTGTTNHVNSKSMLPLPKSIKPVELKKEKSDANVSKMDLWKKRQLYGRKVSQTNRIQMMEKEALQLLVDDKKVKMKPKNTAKSSNSHTSVNGAGCSSKVSIHKP</sequence>
<feature type="region of interest" description="Disordered" evidence="1">
    <location>
        <begin position="1"/>
        <end position="37"/>
    </location>
</feature>
<dbReference type="OrthoDB" id="6719418at2759"/>
<feature type="compositionally biased region" description="Polar residues" evidence="1">
    <location>
        <begin position="189"/>
        <end position="199"/>
    </location>
</feature>
<feature type="region of interest" description="Disordered" evidence="1">
    <location>
        <begin position="152"/>
        <end position="220"/>
    </location>
</feature>